<evidence type="ECO:0000313" key="5">
    <source>
        <dbReference type="EMBL" id="SHL33022.1"/>
    </source>
</evidence>
<dbReference type="EMBL" id="BMFL01000004">
    <property type="protein sequence ID" value="GGE92809.1"/>
    <property type="molecule type" value="Genomic_DNA"/>
</dbReference>
<protein>
    <submittedName>
        <fullName evidence="5">Por secretion system C-terminal sorting domain-containing protein</fullName>
    </submittedName>
    <submittedName>
        <fullName evidence="4">T9SS C-terminal target domain-containing protein</fullName>
    </submittedName>
</protein>
<feature type="chain" id="PRO_5012296997" evidence="2">
    <location>
        <begin position="19"/>
        <end position="339"/>
    </location>
</feature>
<keyword evidence="1 2" id="KW-0732">Signal</keyword>
<dbReference type="NCBIfam" id="TIGR04183">
    <property type="entry name" value="Por_Secre_tail"/>
    <property type="match status" value="1"/>
</dbReference>
<evidence type="ECO:0000313" key="7">
    <source>
        <dbReference type="Proteomes" id="UP000650994"/>
    </source>
</evidence>
<dbReference type="RefSeq" id="WP_072932580.1">
    <property type="nucleotide sequence ID" value="NZ_BMFL01000004.1"/>
</dbReference>
<accession>A0A1M6ZRC7</accession>
<evidence type="ECO:0000256" key="2">
    <source>
        <dbReference type="SAM" id="SignalP"/>
    </source>
</evidence>
<dbReference type="OrthoDB" id="1056765at2"/>
<gene>
    <name evidence="4" type="ORF">GCM10010984_08000</name>
    <name evidence="5" type="ORF">SAMN05443634_10826</name>
</gene>
<evidence type="ECO:0000256" key="1">
    <source>
        <dbReference type="ARBA" id="ARBA00022729"/>
    </source>
</evidence>
<evidence type="ECO:0000313" key="6">
    <source>
        <dbReference type="Proteomes" id="UP000184120"/>
    </source>
</evidence>
<sequence length="339" mass="36498">MRKIFTILSFTALSVVNAQYDGFNYTTPLNDNGWTTHSGSVILSPVTTPSDNGSSLSYEGLPKSIGNRIVLTPTANVSVNKSFETSTSTVAYASFLLKVVDLSKNVPANTTTGAPAAFFFSFSANEETAVNDGTQSVSKIGIRKGSTDNTYNISLLNTTGGTIPADEIFGQNPKNYNLNETYFVVIKYDMSGEKGKSSIWVNTLSENEVLHTSEAGTSSKLPVVSSVIVRQRASAAPGLELDEIRFGSTWKEVTESTLSTGEVVNKSKNIISNTLVVDQFKVLSNQKTSVDIYSLNGQLVKTVQVAPQNAVNISNLPSGVYIVKIVEGNKTYTQKIVKK</sequence>
<dbReference type="Proteomes" id="UP000184120">
    <property type="component" value="Unassembled WGS sequence"/>
</dbReference>
<name>A0A1M6ZRC7_9FLAO</name>
<dbReference type="Proteomes" id="UP000650994">
    <property type="component" value="Unassembled WGS sequence"/>
</dbReference>
<reference evidence="7" key="4">
    <citation type="journal article" date="2019" name="Int. J. Syst. Evol. Microbiol.">
        <title>The Global Catalogue of Microorganisms (GCM) 10K type strain sequencing project: providing services to taxonomists for standard genome sequencing and annotation.</title>
        <authorList>
            <consortium name="The Broad Institute Genomics Platform"/>
            <consortium name="The Broad Institute Genome Sequencing Center for Infectious Disease"/>
            <person name="Wu L."/>
            <person name="Ma J."/>
        </authorList>
    </citation>
    <scope>NUCLEOTIDE SEQUENCE [LARGE SCALE GENOMIC DNA]</scope>
    <source>
        <strain evidence="7">CGMCC 1.12707</strain>
    </source>
</reference>
<feature type="domain" description="Secretion system C-terminal sorting" evidence="3">
    <location>
        <begin position="274"/>
        <end position="337"/>
    </location>
</feature>
<dbReference type="AlphaFoldDB" id="A0A1M6ZRC7"/>
<dbReference type="InterPro" id="IPR026444">
    <property type="entry name" value="Secre_tail"/>
</dbReference>
<evidence type="ECO:0000313" key="4">
    <source>
        <dbReference type="EMBL" id="GGE92809.1"/>
    </source>
</evidence>
<reference evidence="6" key="3">
    <citation type="submission" date="2016-11" db="EMBL/GenBank/DDBJ databases">
        <authorList>
            <person name="Varghese N."/>
            <person name="Submissions S."/>
        </authorList>
    </citation>
    <scope>NUCLEOTIDE SEQUENCE [LARGE SCALE GENOMIC DNA]</scope>
    <source>
        <strain evidence="6">DSM 27989</strain>
    </source>
</reference>
<feature type="signal peptide" evidence="2">
    <location>
        <begin position="1"/>
        <end position="18"/>
    </location>
</feature>
<keyword evidence="7" id="KW-1185">Reference proteome</keyword>
<reference evidence="5" key="2">
    <citation type="submission" date="2016-11" db="EMBL/GenBank/DDBJ databases">
        <authorList>
            <person name="Jaros S."/>
            <person name="Januszkiewicz K."/>
            <person name="Wedrychowicz H."/>
        </authorList>
    </citation>
    <scope>NUCLEOTIDE SEQUENCE [LARGE SCALE GENOMIC DNA]</scope>
    <source>
        <strain evidence="5">DSM 27989</strain>
    </source>
</reference>
<dbReference type="Pfam" id="PF18962">
    <property type="entry name" value="Por_Secre_tail"/>
    <property type="match status" value="1"/>
</dbReference>
<organism evidence="5 6">
    <name type="scientific">Chishuiella changwenlii</name>
    <dbReference type="NCBI Taxonomy" id="1434701"/>
    <lineage>
        <taxon>Bacteria</taxon>
        <taxon>Pseudomonadati</taxon>
        <taxon>Bacteroidota</taxon>
        <taxon>Flavobacteriia</taxon>
        <taxon>Flavobacteriales</taxon>
        <taxon>Weeksellaceae</taxon>
        <taxon>Chishuiella</taxon>
    </lineage>
</organism>
<dbReference type="EMBL" id="FRBH01000008">
    <property type="protein sequence ID" value="SHL33022.1"/>
    <property type="molecule type" value="Genomic_DNA"/>
</dbReference>
<evidence type="ECO:0000259" key="3">
    <source>
        <dbReference type="Pfam" id="PF18962"/>
    </source>
</evidence>
<reference evidence="4" key="1">
    <citation type="journal article" date="2014" name="Int. J. Syst. Evol. Microbiol.">
        <title>Complete genome of a new Firmicutes species belonging to the dominant human colonic microbiota ('Ruminococcus bicirculans') reveals two chromosomes and a selective capacity to utilize plant glucans.</title>
        <authorList>
            <consortium name="NISC Comparative Sequencing Program"/>
            <person name="Wegmann U."/>
            <person name="Louis P."/>
            <person name="Goesmann A."/>
            <person name="Henrissat B."/>
            <person name="Duncan S.H."/>
            <person name="Flint H.J."/>
        </authorList>
    </citation>
    <scope>NUCLEOTIDE SEQUENCE</scope>
    <source>
        <strain evidence="4">CGMCC 1.12707</strain>
    </source>
</reference>
<proteinExistence type="predicted"/>
<reference evidence="4" key="5">
    <citation type="submission" date="2024-05" db="EMBL/GenBank/DDBJ databases">
        <authorList>
            <person name="Sun Q."/>
            <person name="Zhou Y."/>
        </authorList>
    </citation>
    <scope>NUCLEOTIDE SEQUENCE</scope>
    <source>
        <strain evidence="4">CGMCC 1.12707</strain>
    </source>
</reference>